<keyword evidence="4" id="KW-1133">Transmembrane helix</keyword>
<feature type="transmembrane region" description="Helical" evidence="4">
    <location>
        <begin position="238"/>
        <end position="258"/>
    </location>
</feature>
<feature type="transmembrane region" description="Helical" evidence="4">
    <location>
        <begin position="186"/>
        <end position="202"/>
    </location>
</feature>
<feature type="domain" description="Prepilin type IV endopeptidase peptidase" evidence="5">
    <location>
        <begin position="191"/>
        <end position="301"/>
    </location>
</feature>
<gene>
    <name evidence="6" type="ORF">IAG43_20440</name>
</gene>
<dbReference type="GO" id="GO:0006465">
    <property type="term" value="P:signal peptide processing"/>
    <property type="evidence" value="ECO:0007669"/>
    <property type="project" value="TreeGrafter"/>
</dbReference>
<feature type="transmembrane region" description="Helical" evidence="4">
    <location>
        <begin position="214"/>
        <end position="232"/>
    </location>
</feature>
<evidence type="ECO:0000256" key="3">
    <source>
        <dbReference type="SAM" id="MobiDB-lite"/>
    </source>
</evidence>
<dbReference type="GO" id="GO:0004190">
    <property type="term" value="F:aspartic-type endopeptidase activity"/>
    <property type="evidence" value="ECO:0007669"/>
    <property type="project" value="InterPro"/>
</dbReference>
<evidence type="ECO:0000256" key="2">
    <source>
        <dbReference type="RuleBase" id="RU003793"/>
    </source>
</evidence>
<evidence type="ECO:0000259" key="5">
    <source>
        <dbReference type="Pfam" id="PF01478"/>
    </source>
</evidence>
<proteinExistence type="inferred from homology"/>
<feature type="transmembrane region" description="Helical" evidence="4">
    <location>
        <begin position="270"/>
        <end position="303"/>
    </location>
</feature>
<dbReference type="Pfam" id="PF01478">
    <property type="entry name" value="Peptidase_A24"/>
    <property type="match status" value="1"/>
</dbReference>
<dbReference type="KEGG" id="sgj:IAG43_20440"/>
<dbReference type="EMBL" id="CP060825">
    <property type="protein sequence ID" value="QNP65052.1"/>
    <property type="molecule type" value="Genomic_DNA"/>
</dbReference>
<dbReference type="Proteomes" id="UP000516230">
    <property type="component" value="Chromosome"/>
</dbReference>
<dbReference type="InterPro" id="IPR014032">
    <property type="entry name" value="Peptidase_A24A_bac"/>
</dbReference>
<keyword evidence="7" id="KW-1185">Reference proteome</keyword>
<dbReference type="PANTHER" id="PTHR30487:SF0">
    <property type="entry name" value="PREPILIN LEADER PEPTIDASE_N-METHYLTRANSFERASE-RELATED"/>
    <property type="match status" value="1"/>
</dbReference>
<feature type="region of interest" description="Disordered" evidence="3">
    <location>
        <begin position="62"/>
        <end position="155"/>
    </location>
</feature>
<protein>
    <submittedName>
        <fullName evidence="6">Prepilin peptidase</fullName>
    </submittedName>
</protein>
<dbReference type="Gene3D" id="1.20.120.1220">
    <property type="match status" value="1"/>
</dbReference>
<dbReference type="PRINTS" id="PR00864">
    <property type="entry name" value="PREPILNPTASE"/>
</dbReference>
<evidence type="ECO:0000256" key="4">
    <source>
        <dbReference type="SAM" id="Phobius"/>
    </source>
</evidence>
<evidence type="ECO:0000256" key="1">
    <source>
        <dbReference type="ARBA" id="ARBA00005801"/>
    </source>
</evidence>
<dbReference type="InterPro" id="IPR000045">
    <property type="entry name" value="Prepilin_IV_endopep_pep"/>
</dbReference>
<dbReference type="RefSeq" id="WP_187742148.1">
    <property type="nucleotide sequence ID" value="NZ_CP060825.1"/>
</dbReference>
<keyword evidence="4" id="KW-0812">Transmembrane</keyword>
<feature type="compositionally biased region" description="Pro residues" evidence="3">
    <location>
        <begin position="124"/>
        <end position="135"/>
    </location>
</feature>
<feature type="compositionally biased region" description="Low complexity" evidence="3">
    <location>
        <begin position="75"/>
        <end position="86"/>
    </location>
</feature>
<dbReference type="InterPro" id="IPR050882">
    <property type="entry name" value="Prepilin_peptidase/N-MTase"/>
</dbReference>
<evidence type="ECO:0000313" key="7">
    <source>
        <dbReference type="Proteomes" id="UP000516230"/>
    </source>
</evidence>
<keyword evidence="4" id="KW-0472">Membrane</keyword>
<feature type="transmembrane region" description="Helical" evidence="4">
    <location>
        <begin position="161"/>
        <end position="180"/>
    </location>
</feature>
<sequence length="338" mass="34152">MDVTPIAVAAAVWGAATGLLVPRAAYRLSVEPEDDWRAACPQGHPLTGSAGGWLGLPRCAACASGAPSQAPPRPLAAAPGTAAAPRRPGEPTPLPGEPQAVPGEPRPLPGEQGGGRPSTATPAHPGPAQPGPAHPEPGTRAPVAEAPTAADGPRRPVPYRVSVPVAVVTALVCLLLGRATGPRPELVVWLLCVPFAVLLALVDRNVHRLPDEVTLPLAAAAAILLGAAELAPGDGGSWPTALLGGLALGGVYFLLFLINPNGMGFGDVKLALALGVVLGWYGWTVLFAGAFAGFLLGAVYGVGLMLMRRANRRTAIPFGPFMITGAFLGLLLGALAAA</sequence>
<evidence type="ECO:0000313" key="6">
    <source>
        <dbReference type="EMBL" id="QNP65052.1"/>
    </source>
</evidence>
<feature type="transmembrane region" description="Helical" evidence="4">
    <location>
        <begin position="315"/>
        <end position="337"/>
    </location>
</feature>
<dbReference type="GO" id="GO:0005886">
    <property type="term" value="C:plasma membrane"/>
    <property type="evidence" value="ECO:0007669"/>
    <property type="project" value="TreeGrafter"/>
</dbReference>
<name>A0A7H0HWY6_9ACTN</name>
<dbReference type="AlphaFoldDB" id="A0A7H0HWY6"/>
<dbReference type="PANTHER" id="PTHR30487">
    <property type="entry name" value="TYPE 4 PREPILIN-LIKE PROTEINS LEADER PEPTIDE-PROCESSING ENZYME"/>
    <property type="match status" value="1"/>
</dbReference>
<reference evidence="6 7" key="1">
    <citation type="submission" date="2020-08" db="EMBL/GenBank/DDBJ databases">
        <title>A novel species.</title>
        <authorList>
            <person name="Gao J."/>
        </authorList>
    </citation>
    <scope>NUCLEOTIDE SEQUENCE [LARGE SCALE GENOMIC DNA]</scope>
    <source>
        <strain evidence="6 7">CRPJ-33</strain>
    </source>
</reference>
<comment type="similarity">
    <text evidence="1 2">Belongs to the peptidase A24 family.</text>
</comment>
<organism evidence="6 7">
    <name type="scientific">Streptomyces genisteinicus</name>
    <dbReference type="NCBI Taxonomy" id="2768068"/>
    <lineage>
        <taxon>Bacteria</taxon>
        <taxon>Bacillati</taxon>
        <taxon>Actinomycetota</taxon>
        <taxon>Actinomycetes</taxon>
        <taxon>Kitasatosporales</taxon>
        <taxon>Streptomycetaceae</taxon>
        <taxon>Streptomyces</taxon>
    </lineage>
</organism>
<accession>A0A7H0HWY6</accession>